<feature type="compositionally biased region" description="Basic residues" evidence="1">
    <location>
        <begin position="1"/>
        <end position="11"/>
    </location>
</feature>
<evidence type="ECO:0000313" key="3">
    <source>
        <dbReference type="WBParaSite" id="PEQ_0001217801-mRNA-1"/>
    </source>
</evidence>
<protein>
    <submittedName>
        <fullName evidence="3">Uncharacterized protein</fullName>
    </submittedName>
</protein>
<organism evidence="2 3">
    <name type="scientific">Parascaris equorum</name>
    <name type="common">Equine roundworm</name>
    <dbReference type="NCBI Taxonomy" id="6256"/>
    <lineage>
        <taxon>Eukaryota</taxon>
        <taxon>Metazoa</taxon>
        <taxon>Ecdysozoa</taxon>
        <taxon>Nematoda</taxon>
        <taxon>Chromadorea</taxon>
        <taxon>Rhabditida</taxon>
        <taxon>Spirurina</taxon>
        <taxon>Ascaridomorpha</taxon>
        <taxon>Ascaridoidea</taxon>
        <taxon>Ascarididae</taxon>
        <taxon>Parascaris</taxon>
    </lineage>
</organism>
<accession>A0A914S0S0</accession>
<keyword evidence="2" id="KW-1185">Reference proteome</keyword>
<evidence type="ECO:0000256" key="1">
    <source>
        <dbReference type="SAM" id="MobiDB-lite"/>
    </source>
</evidence>
<dbReference type="Proteomes" id="UP000887564">
    <property type="component" value="Unplaced"/>
</dbReference>
<feature type="region of interest" description="Disordered" evidence="1">
    <location>
        <begin position="1"/>
        <end position="103"/>
    </location>
</feature>
<feature type="compositionally biased region" description="Low complexity" evidence="1">
    <location>
        <begin position="25"/>
        <end position="38"/>
    </location>
</feature>
<dbReference type="WBParaSite" id="PEQ_0001217801-mRNA-1">
    <property type="protein sequence ID" value="PEQ_0001217801-mRNA-1"/>
    <property type="gene ID" value="PEQ_0001217801"/>
</dbReference>
<sequence>MVVQSKRKLSKSHSLQREGRTERTSSMSSDMDSDLMLSGESNLITARSPSINISDTSYNASERTRDWLSPPSERALDERSEAGFSDASAAPEWADVPPVNNSG</sequence>
<feature type="compositionally biased region" description="Polar residues" evidence="1">
    <location>
        <begin position="39"/>
        <end position="61"/>
    </location>
</feature>
<proteinExistence type="predicted"/>
<evidence type="ECO:0000313" key="2">
    <source>
        <dbReference type="Proteomes" id="UP000887564"/>
    </source>
</evidence>
<name>A0A914S0S0_PAREQ</name>
<reference evidence="3" key="1">
    <citation type="submission" date="2022-11" db="UniProtKB">
        <authorList>
            <consortium name="WormBaseParasite"/>
        </authorList>
    </citation>
    <scope>IDENTIFICATION</scope>
</reference>
<dbReference type="AlphaFoldDB" id="A0A914S0S0"/>